<gene>
    <name evidence="2" type="ORF">A2188_02295</name>
</gene>
<organism evidence="2 3">
    <name type="scientific">Candidatus Woesebacteria bacterium RIFOXYA1_FULL_43_9</name>
    <dbReference type="NCBI Taxonomy" id="1802534"/>
    <lineage>
        <taxon>Bacteria</taxon>
        <taxon>Candidatus Woeseibacteriota</taxon>
    </lineage>
</organism>
<dbReference type="Proteomes" id="UP000179241">
    <property type="component" value="Unassembled WGS sequence"/>
</dbReference>
<feature type="transmembrane region" description="Helical" evidence="1">
    <location>
        <begin position="51"/>
        <end position="69"/>
    </location>
</feature>
<evidence type="ECO:0000256" key="1">
    <source>
        <dbReference type="SAM" id="Phobius"/>
    </source>
</evidence>
<proteinExistence type="predicted"/>
<name>A0A1F8CNB0_9BACT</name>
<feature type="transmembrane region" description="Helical" evidence="1">
    <location>
        <begin position="114"/>
        <end position="132"/>
    </location>
</feature>
<dbReference type="AlphaFoldDB" id="A0A1F8CNB0"/>
<keyword evidence="1" id="KW-0812">Transmembrane</keyword>
<feature type="transmembrane region" description="Helical" evidence="1">
    <location>
        <begin position="144"/>
        <end position="175"/>
    </location>
</feature>
<accession>A0A1F8CNB0</accession>
<sequence length="197" mass="22144">MRNPAWGKVSFFSAVLFLTLLADAILSYWVPNFLDSVYKNSASVNLYLATLHHWLFLILLSMAVWGIYYELLGFAQHQFVADAIPLKLHSGAWGVLGVARSTAYFVSPLIGGGLLYRSLVAPLWVALGLSISEMVKWKVLLTRVWPLIVMSVFLSVLFLSQNVFWQLGVGLYLTIPKKIKMPQAKIEAWKKEVVVAK</sequence>
<evidence type="ECO:0000313" key="2">
    <source>
        <dbReference type="EMBL" id="OGM77824.1"/>
    </source>
</evidence>
<comment type="caution">
    <text evidence="2">The sequence shown here is derived from an EMBL/GenBank/DDBJ whole genome shotgun (WGS) entry which is preliminary data.</text>
</comment>
<evidence type="ECO:0000313" key="3">
    <source>
        <dbReference type="Proteomes" id="UP000179241"/>
    </source>
</evidence>
<reference evidence="2 3" key="1">
    <citation type="journal article" date="2016" name="Nat. Commun.">
        <title>Thousands of microbial genomes shed light on interconnected biogeochemical processes in an aquifer system.</title>
        <authorList>
            <person name="Anantharaman K."/>
            <person name="Brown C.T."/>
            <person name="Hug L.A."/>
            <person name="Sharon I."/>
            <person name="Castelle C.J."/>
            <person name="Probst A.J."/>
            <person name="Thomas B.C."/>
            <person name="Singh A."/>
            <person name="Wilkins M.J."/>
            <person name="Karaoz U."/>
            <person name="Brodie E.L."/>
            <person name="Williams K.H."/>
            <person name="Hubbard S.S."/>
            <person name="Banfield J.F."/>
        </authorList>
    </citation>
    <scope>NUCLEOTIDE SEQUENCE [LARGE SCALE GENOMIC DNA]</scope>
</reference>
<dbReference type="EMBL" id="MGHU01000011">
    <property type="protein sequence ID" value="OGM77824.1"/>
    <property type="molecule type" value="Genomic_DNA"/>
</dbReference>
<keyword evidence="1" id="KW-1133">Transmembrane helix</keyword>
<keyword evidence="1" id="KW-0472">Membrane</keyword>
<protein>
    <submittedName>
        <fullName evidence="2">Uncharacterized protein</fullName>
    </submittedName>
</protein>